<proteinExistence type="predicted"/>
<dbReference type="STRING" id="146817.SAMN04488502_11258"/>
<gene>
    <name evidence="1" type="ORF">SAMN04488502_11258</name>
</gene>
<evidence type="ECO:0000313" key="2">
    <source>
        <dbReference type="Proteomes" id="UP000214880"/>
    </source>
</evidence>
<dbReference type="AlphaFoldDB" id="A0A1G9YV44"/>
<keyword evidence="2" id="KW-1185">Reference proteome</keyword>
<dbReference type="OrthoDB" id="9800780at2"/>
<organism evidence="1 2">
    <name type="scientific">Dendrosporobacter quercicolus</name>
    <dbReference type="NCBI Taxonomy" id="146817"/>
    <lineage>
        <taxon>Bacteria</taxon>
        <taxon>Bacillati</taxon>
        <taxon>Bacillota</taxon>
        <taxon>Negativicutes</taxon>
        <taxon>Selenomonadales</taxon>
        <taxon>Sporomusaceae</taxon>
        <taxon>Dendrosporobacter</taxon>
    </lineage>
</organism>
<accession>A0A1G9YV44</accession>
<protein>
    <recommendedName>
        <fullName evidence="3">LysM domain-containing protein</fullName>
    </recommendedName>
</protein>
<evidence type="ECO:0008006" key="3">
    <source>
        <dbReference type="Google" id="ProtNLM"/>
    </source>
</evidence>
<reference evidence="1 2" key="1">
    <citation type="submission" date="2016-10" db="EMBL/GenBank/DDBJ databases">
        <authorList>
            <person name="de Groot N.N."/>
        </authorList>
    </citation>
    <scope>NUCLEOTIDE SEQUENCE [LARGE SCALE GENOMIC DNA]</scope>
    <source>
        <strain evidence="1 2">DSM 1736</strain>
    </source>
</reference>
<evidence type="ECO:0000313" key="1">
    <source>
        <dbReference type="EMBL" id="SDN12236.1"/>
    </source>
</evidence>
<dbReference type="RefSeq" id="WP_092074752.1">
    <property type="nucleotide sequence ID" value="NZ_FNHB01000012.1"/>
</dbReference>
<name>A0A1G9YV44_9FIRM</name>
<sequence length="228" mass="26099">MYYFFINDKILPVPPPKLEVKINNKNKTVNLINEGEINIIKTPGLTEISFEVMMPNQFYPFAVYGVATFITRMSGLPLGITYGKEYIAGFEQLKLNHKPFRLIIARFGQNFEYLSDTNLLVTLEEYSVNESSEYGFDWQVPMRFKQYRPYATKELMITKNEKGEEVATVKKTRPTTKEVPKAYKAAANMSLWEACRRAAGGSLDWRSVAETNGIRDNKVIKGAVLKLE</sequence>
<dbReference type="EMBL" id="FNHB01000012">
    <property type="protein sequence ID" value="SDN12236.1"/>
    <property type="molecule type" value="Genomic_DNA"/>
</dbReference>
<dbReference type="Proteomes" id="UP000214880">
    <property type="component" value="Unassembled WGS sequence"/>
</dbReference>